<dbReference type="AlphaFoldDB" id="A0AAD5S4L2"/>
<proteinExistence type="predicted"/>
<name>A0AAD5S4L2_9FUNG</name>
<protein>
    <submittedName>
        <fullName evidence="1">Uncharacterized protein</fullName>
    </submittedName>
</protein>
<feature type="non-terminal residue" evidence="1">
    <location>
        <position position="1"/>
    </location>
</feature>
<evidence type="ECO:0000313" key="2">
    <source>
        <dbReference type="Proteomes" id="UP001212841"/>
    </source>
</evidence>
<keyword evidence="2" id="KW-1185">Reference proteome</keyword>
<accession>A0AAD5S4L2</accession>
<dbReference type="EMBL" id="JADGJD010001239">
    <property type="protein sequence ID" value="KAJ3045307.1"/>
    <property type="molecule type" value="Genomic_DNA"/>
</dbReference>
<gene>
    <name evidence="1" type="ORF">HK097_001237</name>
</gene>
<evidence type="ECO:0000313" key="1">
    <source>
        <dbReference type="EMBL" id="KAJ3045307.1"/>
    </source>
</evidence>
<reference evidence="1" key="1">
    <citation type="submission" date="2020-05" db="EMBL/GenBank/DDBJ databases">
        <title>Phylogenomic resolution of chytrid fungi.</title>
        <authorList>
            <person name="Stajich J.E."/>
            <person name="Amses K."/>
            <person name="Simmons R."/>
            <person name="Seto K."/>
            <person name="Myers J."/>
            <person name="Bonds A."/>
            <person name="Quandt C.A."/>
            <person name="Barry K."/>
            <person name="Liu P."/>
            <person name="Grigoriev I."/>
            <person name="Longcore J.E."/>
            <person name="James T.Y."/>
        </authorList>
    </citation>
    <scope>NUCLEOTIDE SEQUENCE</scope>
    <source>
        <strain evidence="1">JEL0318</strain>
    </source>
</reference>
<organism evidence="1 2">
    <name type="scientific">Rhizophlyctis rosea</name>
    <dbReference type="NCBI Taxonomy" id="64517"/>
    <lineage>
        <taxon>Eukaryota</taxon>
        <taxon>Fungi</taxon>
        <taxon>Fungi incertae sedis</taxon>
        <taxon>Chytridiomycota</taxon>
        <taxon>Chytridiomycota incertae sedis</taxon>
        <taxon>Chytridiomycetes</taxon>
        <taxon>Rhizophlyctidales</taxon>
        <taxon>Rhizophlyctidaceae</taxon>
        <taxon>Rhizophlyctis</taxon>
    </lineage>
</organism>
<sequence length="319" mass="35084">MSVGSSPLVGGMVGVLWAVPGTPASSIPSPLANGSSLGTPVVPTPIPSNNTPRKQNNFSLVSGLDVAGLFGTIPPRPKNKLNMFRPTPDRPAYQPRFFNINQQVPPTLYQLPYEIFDPNPALIEDIRFDYKGEWLHRAKGLKTSNTNTKVYVRHAYRQMQKEVVDAIESVRTDSSQANIDAVTNRIKGVNLLLSDEMVVGAQAIGYKQAVADVLDLIGREGRLGIDKVAVMKELKRRQQEQDGRMLSVKSDTPASKVPICPYAWWCPGKGENGCPGVHPGEAYFLYARRGPANVMCPKCNRNWDQIPGGVEWYGDKNEP</sequence>
<comment type="caution">
    <text evidence="1">The sequence shown here is derived from an EMBL/GenBank/DDBJ whole genome shotgun (WGS) entry which is preliminary data.</text>
</comment>
<dbReference type="Proteomes" id="UP001212841">
    <property type="component" value="Unassembled WGS sequence"/>
</dbReference>